<proteinExistence type="inferred from homology"/>
<dbReference type="EMBL" id="JBHLTL010000011">
    <property type="protein sequence ID" value="MFC0590574.1"/>
    <property type="molecule type" value="Genomic_DNA"/>
</dbReference>
<dbReference type="NCBIfam" id="TIGR00224">
    <property type="entry name" value="pckA"/>
    <property type="match status" value="1"/>
</dbReference>
<dbReference type="Gene3D" id="3.90.228.20">
    <property type="match status" value="1"/>
</dbReference>
<dbReference type="Proteomes" id="UP001589943">
    <property type="component" value="Unassembled WGS sequence"/>
</dbReference>
<keyword evidence="4 10" id="KW-0312">Gluconeogenesis</keyword>
<feature type="binding site" evidence="10">
    <location>
        <position position="448"/>
    </location>
    <ligand>
        <name>ATP</name>
        <dbReference type="ChEBI" id="CHEBI:30616"/>
    </ligand>
</feature>
<dbReference type="Gene3D" id="3.40.449.10">
    <property type="entry name" value="Phosphoenolpyruvate Carboxykinase, domain 1"/>
    <property type="match status" value="1"/>
</dbReference>
<keyword evidence="6 10" id="KW-0210">Decarboxylase</keyword>
<feature type="binding site" evidence="10">
    <location>
        <position position="255"/>
    </location>
    <ligand>
        <name>Mn(2+)</name>
        <dbReference type="ChEBI" id="CHEBI:29035"/>
    </ligand>
</feature>
<evidence type="ECO:0000256" key="5">
    <source>
        <dbReference type="ARBA" id="ARBA00022741"/>
    </source>
</evidence>
<dbReference type="InterPro" id="IPR013035">
    <property type="entry name" value="PEP_carboxykinase_C"/>
</dbReference>
<evidence type="ECO:0000256" key="1">
    <source>
        <dbReference type="ARBA" id="ARBA00004742"/>
    </source>
</evidence>
<dbReference type="GO" id="GO:0004612">
    <property type="term" value="F:phosphoenolpyruvate carboxykinase (ATP) activity"/>
    <property type="evidence" value="ECO:0007669"/>
    <property type="project" value="UniProtKB-EC"/>
</dbReference>
<feature type="binding site" evidence="10">
    <location>
        <position position="283"/>
    </location>
    <ligand>
        <name>ATP</name>
        <dbReference type="ChEBI" id="CHEBI:30616"/>
    </ligand>
</feature>
<feature type="binding site" evidence="10">
    <location>
        <position position="321"/>
    </location>
    <ligand>
        <name>substrate</name>
    </ligand>
</feature>
<feature type="binding site" evidence="10">
    <location>
        <position position="57"/>
    </location>
    <ligand>
        <name>substrate</name>
    </ligand>
</feature>
<dbReference type="NCBIfam" id="NF006820">
    <property type="entry name" value="PRK09344.1-2"/>
    <property type="match status" value="1"/>
</dbReference>
<dbReference type="CDD" id="cd00484">
    <property type="entry name" value="PEPCK_ATP"/>
    <property type="match status" value="1"/>
</dbReference>
<evidence type="ECO:0000256" key="10">
    <source>
        <dbReference type="HAMAP-Rule" id="MF_00453"/>
    </source>
</evidence>
<dbReference type="PIRSF" id="PIRSF006294">
    <property type="entry name" value="PEP_crbxkin"/>
    <property type="match status" value="1"/>
</dbReference>
<feature type="binding site" evidence="10">
    <location>
        <position position="199"/>
    </location>
    <ligand>
        <name>substrate</name>
    </ligand>
</feature>
<feature type="binding site" evidence="10">
    <location>
        <begin position="234"/>
        <end position="242"/>
    </location>
    <ligand>
        <name>ATP</name>
        <dbReference type="ChEBI" id="CHEBI:30616"/>
    </ligand>
</feature>
<feature type="binding site" evidence="10">
    <location>
        <position position="218"/>
    </location>
    <ligand>
        <name>ATP</name>
        <dbReference type="ChEBI" id="CHEBI:30616"/>
    </ligand>
</feature>
<dbReference type="SUPFAM" id="SSF68923">
    <property type="entry name" value="PEP carboxykinase N-terminal domain"/>
    <property type="match status" value="1"/>
</dbReference>
<feature type="binding site" evidence="10">
    <location>
        <position position="199"/>
    </location>
    <ligand>
        <name>ATP</name>
        <dbReference type="ChEBI" id="CHEBI:30616"/>
    </ligand>
</feature>
<name>A0ABV6PLX5_9SPHN</name>
<keyword evidence="10" id="KW-0464">Manganese</keyword>
<dbReference type="HAMAP" id="MF_00453">
    <property type="entry name" value="PEPCK_ATP"/>
    <property type="match status" value="1"/>
</dbReference>
<dbReference type="RefSeq" id="WP_379482027.1">
    <property type="nucleotide sequence ID" value="NZ_JBHLTL010000011.1"/>
</dbReference>
<dbReference type="PANTHER" id="PTHR30031:SF0">
    <property type="entry name" value="PHOSPHOENOLPYRUVATE CARBOXYKINASE (ATP)"/>
    <property type="match status" value="1"/>
</dbReference>
<protein>
    <recommendedName>
        <fullName evidence="3 10">Phosphoenolpyruvate carboxykinase (ATP)</fullName>
        <shortName evidence="10">PCK</shortName>
        <shortName evidence="10">PEP carboxykinase</shortName>
        <shortName evidence="10">PEPCK</shortName>
        <ecNumber evidence="3 10">4.1.1.49</ecNumber>
    </recommendedName>
</protein>
<comment type="similarity">
    <text evidence="2 10">Belongs to the phosphoenolpyruvate carboxykinase (ATP) family.</text>
</comment>
<evidence type="ECO:0000313" key="11">
    <source>
        <dbReference type="EMBL" id="MFC0590574.1"/>
    </source>
</evidence>
<dbReference type="EC" id="4.1.1.49" evidence="3 10"/>
<keyword evidence="10" id="KW-0479">Metal-binding</keyword>
<keyword evidence="10" id="KW-0963">Cytoplasm</keyword>
<comment type="caution">
    <text evidence="10">Lacks conserved residue(s) required for the propagation of feature annotation.</text>
</comment>
<sequence length="533" mass="57394">MTASLSYPLDKQGIATSATIHANLGTPALVEHAIERGEGKLTRHGALLVDTGKFTGRSVKDKYIVRDAVTEGTINWGAINQPMAGEHWANLKADFMAALTGQQELYVADLFGGSQAEYRVNVRVITQMAWHSLFVRTLLVRPTADELAGFAPEYTIINLPGFKADPVRHGCRSDTVIAVNFTEKLILIGNTEYSGEMKKGVFGLLNFLLPAQGVMPMHCSANVGKDGKSAIFFGLSGTGKTTLSADASRTLIGDDEHGWSDQAVFNFEGGCYAKMINLSAEGEPEIYATTQMFGTILENVAMDEATRELDFTDASKTENTRGAYPIEYIPNVSEKNLGPAPSNVIMLTADAFGVLPPIARLTPDQAMYYFLSGYTAKVAGTEIGVTEPEATFSTCFGAAFMPRHPSVYGNLLKERIAKGGAQCWLVNTGWSGGKATQPGIKRMPIKATRALLNAALDGSLNDAEFRKDPNFGFDVPVSVPGVDAQLLDPRATWADPQDYDATAQELVGKFIANFAQFADYVDEGVRQAAPTAA</sequence>
<keyword evidence="8 10" id="KW-0456">Lyase</keyword>
<dbReference type="NCBIfam" id="NF006821">
    <property type="entry name" value="PRK09344.1-3"/>
    <property type="match status" value="1"/>
</dbReference>
<feature type="binding site" evidence="10">
    <location>
        <position position="218"/>
    </location>
    <ligand>
        <name>Mn(2+)</name>
        <dbReference type="ChEBI" id="CHEBI:29035"/>
    </ligand>
</feature>
<dbReference type="Gene3D" id="2.170.8.10">
    <property type="entry name" value="Phosphoenolpyruvate Carboxykinase, domain 2"/>
    <property type="match status" value="1"/>
</dbReference>
<comment type="function">
    <text evidence="10">Involved in the gluconeogenesis. Catalyzes the conversion of oxaloacetate (OAA) to phosphoenolpyruvate (PEP) through direct phosphoryl transfer between the nucleoside triphosphate and OAA.</text>
</comment>
<dbReference type="Pfam" id="PF01293">
    <property type="entry name" value="PEPCK_ATP"/>
    <property type="match status" value="1"/>
</dbReference>
<feature type="binding site" evidence="10">
    <location>
        <position position="321"/>
    </location>
    <ligand>
        <name>ATP</name>
        <dbReference type="ChEBI" id="CHEBI:30616"/>
    </ligand>
</feature>
<evidence type="ECO:0000256" key="8">
    <source>
        <dbReference type="ARBA" id="ARBA00023239"/>
    </source>
</evidence>
<evidence type="ECO:0000256" key="6">
    <source>
        <dbReference type="ARBA" id="ARBA00022793"/>
    </source>
</evidence>
<dbReference type="NCBIfam" id="NF006822">
    <property type="entry name" value="PRK09344.1-4"/>
    <property type="match status" value="1"/>
</dbReference>
<keyword evidence="5 10" id="KW-0547">Nucleotide-binding</keyword>
<feature type="binding site" evidence="10">
    <location>
        <position position="199"/>
    </location>
    <ligand>
        <name>Mn(2+)</name>
        <dbReference type="ChEBI" id="CHEBI:29035"/>
    </ligand>
</feature>
<dbReference type="PANTHER" id="PTHR30031">
    <property type="entry name" value="PHOSPHOENOLPYRUVATE CARBOXYKINASE ATP"/>
    <property type="match status" value="1"/>
</dbReference>
<evidence type="ECO:0000256" key="3">
    <source>
        <dbReference type="ARBA" id="ARBA00012363"/>
    </source>
</evidence>
<comment type="pathway">
    <text evidence="1 10">Carbohydrate biosynthesis; gluconeogenesis.</text>
</comment>
<comment type="subcellular location">
    <subcellularLocation>
        <location evidence="10">Cytoplasm</location>
    </subcellularLocation>
</comment>
<evidence type="ECO:0000256" key="4">
    <source>
        <dbReference type="ARBA" id="ARBA00022432"/>
    </source>
</evidence>
<evidence type="ECO:0000313" key="12">
    <source>
        <dbReference type="Proteomes" id="UP001589943"/>
    </source>
</evidence>
<keyword evidence="7 10" id="KW-0067">ATP-binding</keyword>
<reference evidence="11 12" key="1">
    <citation type="submission" date="2024-09" db="EMBL/GenBank/DDBJ databases">
        <authorList>
            <person name="Sun Q."/>
            <person name="Mori K."/>
        </authorList>
    </citation>
    <scope>NUCLEOTIDE SEQUENCE [LARGE SCALE GENOMIC DNA]</scope>
    <source>
        <strain evidence="11 12">NCAIM B.02537</strain>
    </source>
</reference>
<organism evidence="11 12">
    <name type="scientific">Novosphingobium aquiterrae</name>
    <dbReference type="NCBI Taxonomy" id="624388"/>
    <lineage>
        <taxon>Bacteria</taxon>
        <taxon>Pseudomonadati</taxon>
        <taxon>Pseudomonadota</taxon>
        <taxon>Alphaproteobacteria</taxon>
        <taxon>Sphingomonadales</taxon>
        <taxon>Sphingomonadaceae</taxon>
        <taxon>Novosphingobium</taxon>
    </lineage>
</organism>
<evidence type="ECO:0000256" key="2">
    <source>
        <dbReference type="ARBA" id="ARBA00006052"/>
    </source>
</evidence>
<comment type="cofactor">
    <cofactor evidence="10">
        <name>Mn(2+)</name>
        <dbReference type="ChEBI" id="CHEBI:29035"/>
    </cofactor>
    <text evidence="10">Binds 1 Mn(2+) ion per subunit.</text>
</comment>
<comment type="caution">
    <text evidence="11">The sequence shown here is derived from an EMBL/GenBank/DDBJ whole genome shotgun (WGS) entry which is preliminary data.</text>
</comment>
<accession>A0ABV6PLX5</accession>
<evidence type="ECO:0000256" key="9">
    <source>
        <dbReference type="ARBA" id="ARBA00047371"/>
    </source>
</evidence>
<gene>
    <name evidence="10" type="primary">pckA</name>
    <name evidence="11" type="ORF">ACFFF7_14275</name>
</gene>
<comment type="catalytic activity">
    <reaction evidence="9 10">
        <text>oxaloacetate + ATP = phosphoenolpyruvate + ADP + CO2</text>
        <dbReference type="Rhea" id="RHEA:18617"/>
        <dbReference type="ChEBI" id="CHEBI:16452"/>
        <dbReference type="ChEBI" id="CHEBI:16526"/>
        <dbReference type="ChEBI" id="CHEBI:30616"/>
        <dbReference type="ChEBI" id="CHEBI:58702"/>
        <dbReference type="ChEBI" id="CHEBI:456216"/>
        <dbReference type="EC" id="4.1.1.49"/>
    </reaction>
</comment>
<keyword evidence="12" id="KW-1185">Reference proteome</keyword>
<dbReference type="InterPro" id="IPR001272">
    <property type="entry name" value="PEP_carboxykinase_ATP"/>
</dbReference>
<dbReference type="InterPro" id="IPR008210">
    <property type="entry name" value="PEP_carboxykinase_N"/>
</dbReference>
<dbReference type="SUPFAM" id="SSF53795">
    <property type="entry name" value="PEP carboxykinase-like"/>
    <property type="match status" value="1"/>
</dbReference>
<feature type="binding site" evidence="10">
    <location>
        <position position="193"/>
    </location>
    <ligand>
        <name>substrate</name>
    </ligand>
</feature>
<evidence type="ECO:0000256" key="7">
    <source>
        <dbReference type="ARBA" id="ARBA00022840"/>
    </source>
</evidence>